<feature type="region of interest" description="Disordered" evidence="4">
    <location>
        <begin position="160"/>
        <end position="192"/>
    </location>
</feature>
<keyword evidence="3" id="KW-0479">Metal-binding</keyword>
<evidence type="ECO:0000259" key="6">
    <source>
        <dbReference type="PROSITE" id="PS50157"/>
    </source>
</evidence>
<organism evidence="7 8">
    <name type="scientific">Chironomus riparius</name>
    <dbReference type="NCBI Taxonomy" id="315576"/>
    <lineage>
        <taxon>Eukaryota</taxon>
        <taxon>Metazoa</taxon>
        <taxon>Ecdysozoa</taxon>
        <taxon>Arthropoda</taxon>
        <taxon>Hexapoda</taxon>
        <taxon>Insecta</taxon>
        <taxon>Pterygota</taxon>
        <taxon>Neoptera</taxon>
        <taxon>Endopterygota</taxon>
        <taxon>Diptera</taxon>
        <taxon>Nematocera</taxon>
        <taxon>Chironomoidea</taxon>
        <taxon>Chironomidae</taxon>
        <taxon>Chironominae</taxon>
        <taxon>Chironomus</taxon>
    </lineage>
</organism>
<dbReference type="PROSITE" id="PS50097">
    <property type="entry name" value="BTB"/>
    <property type="match status" value="1"/>
</dbReference>
<dbReference type="PANTHER" id="PTHR23110:SF106">
    <property type="entry name" value="FI01104P"/>
    <property type="match status" value="1"/>
</dbReference>
<dbReference type="EMBL" id="OU895880">
    <property type="protein sequence ID" value="CAG9811921.1"/>
    <property type="molecule type" value="Genomic_DNA"/>
</dbReference>
<comment type="subcellular location">
    <subcellularLocation>
        <location evidence="1">Nucleus</location>
    </subcellularLocation>
</comment>
<dbReference type="InterPro" id="IPR013087">
    <property type="entry name" value="Znf_C2H2_type"/>
</dbReference>
<name>A0A9N9WZ57_9DIPT</name>
<dbReference type="InterPro" id="IPR051095">
    <property type="entry name" value="Dros_DevTransReg"/>
</dbReference>
<feature type="region of interest" description="Disordered" evidence="4">
    <location>
        <begin position="114"/>
        <end position="147"/>
    </location>
</feature>
<gene>
    <name evidence="7" type="ORF">CHIRRI_LOCUS14728</name>
</gene>
<dbReference type="Gene3D" id="3.30.160.60">
    <property type="entry name" value="Classic Zinc Finger"/>
    <property type="match status" value="1"/>
</dbReference>
<dbReference type="Proteomes" id="UP001153620">
    <property type="component" value="Chromosome 4"/>
</dbReference>
<evidence type="ECO:0000259" key="5">
    <source>
        <dbReference type="PROSITE" id="PS50097"/>
    </source>
</evidence>
<evidence type="ECO:0000256" key="1">
    <source>
        <dbReference type="ARBA" id="ARBA00004123"/>
    </source>
</evidence>
<evidence type="ECO:0000313" key="7">
    <source>
        <dbReference type="EMBL" id="CAG9811921.1"/>
    </source>
</evidence>
<dbReference type="GO" id="GO:0005634">
    <property type="term" value="C:nucleus"/>
    <property type="evidence" value="ECO:0007669"/>
    <property type="project" value="UniProtKB-SubCell"/>
</dbReference>
<dbReference type="SUPFAM" id="SSF54695">
    <property type="entry name" value="POZ domain"/>
    <property type="match status" value="1"/>
</dbReference>
<feature type="domain" description="C2H2-type" evidence="6">
    <location>
        <begin position="356"/>
        <end position="385"/>
    </location>
</feature>
<dbReference type="GO" id="GO:0048513">
    <property type="term" value="P:animal organ development"/>
    <property type="evidence" value="ECO:0007669"/>
    <property type="project" value="UniProtKB-ARBA"/>
</dbReference>
<dbReference type="Gene3D" id="3.30.710.10">
    <property type="entry name" value="Potassium Channel Kv1.1, Chain A"/>
    <property type="match status" value="1"/>
</dbReference>
<dbReference type="InterPro" id="IPR000210">
    <property type="entry name" value="BTB/POZ_dom"/>
</dbReference>
<evidence type="ECO:0000256" key="3">
    <source>
        <dbReference type="PROSITE-ProRule" id="PRU00042"/>
    </source>
</evidence>
<evidence type="ECO:0000256" key="2">
    <source>
        <dbReference type="ARBA" id="ARBA00023242"/>
    </source>
</evidence>
<dbReference type="PANTHER" id="PTHR23110">
    <property type="entry name" value="BTB DOMAIN TRANSCRIPTION FACTOR"/>
    <property type="match status" value="1"/>
</dbReference>
<dbReference type="GO" id="GO:0003006">
    <property type="term" value="P:developmental process involved in reproduction"/>
    <property type="evidence" value="ECO:0007669"/>
    <property type="project" value="UniProtKB-ARBA"/>
</dbReference>
<feature type="compositionally biased region" description="Acidic residues" evidence="4">
    <location>
        <begin position="114"/>
        <end position="137"/>
    </location>
</feature>
<dbReference type="SMART" id="SM00225">
    <property type="entry name" value="BTB"/>
    <property type="match status" value="1"/>
</dbReference>
<feature type="domain" description="BTB" evidence="5">
    <location>
        <begin position="30"/>
        <end position="95"/>
    </location>
</feature>
<dbReference type="Pfam" id="PF00651">
    <property type="entry name" value="BTB"/>
    <property type="match status" value="1"/>
</dbReference>
<dbReference type="OrthoDB" id="6482909at2759"/>
<dbReference type="GO" id="GO:0048468">
    <property type="term" value="P:cell development"/>
    <property type="evidence" value="ECO:0007669"/>
    <property type="project" value="UniProtKB-ARBA"/>
</dbReference>
<proteinExistence type="predicted"/>
<dbReference type="AlphaFoldDB" id="A0A9N9WZ57"/>
<dbReference type="InterPro" id="IPR011333">
    <property type="entry name" value="SKP1/BTB/POZ_sf"/>
</dbReference>
<keyword evidence="3" id="KW-0863">Zinc-finger</keyword>
<keyword evidence="3" id="KW-0862">Zinc</keyword>
<accession>A0A9N9WZ57</accession>
<keyword evidence="8" id="KW-1185">Reference proteome</keyword>
<evidence type="ECO:0000256" key="4">
    <source>
        <dbReference type="SAM" id="MobiDB-lite"/>
    </source>
</evidence>
<dbReference type="GO" id="GO:0006357">
    <property type="term" value="P:regulation of transcription by RNA polymerase II"/>
    <property type="evidence" value="ECO:0007669"/>
    <property type="project" value="TreeGrafter"/>
</dbReference>
<reference evidence="7" key="1">
    <citation type="submission" date="2022-01" db="EMBL/GenBank/DDBJ databases">
        <authorList>
            <person name="King R."/>
        </authorList>
    </citation>
    <scope>NUCLEOTIDE SEQUENCE</scope>
</reference>
<sequence>MSAPKLISFSKPTPDFNRKFFDLFTQKSMVDVTFSAEGQFLYAHKVVLAVASSWFEELFDTIKDKQAVIVVKDLTITQLTSILEFIYLGAVNIPEDEAQLFKATLESFRISIDDLENEEEYQDNEAESEDNEEEMETENQQQDCNESEDFNEKLFELIENEEQHKKDEDVEEEKKDSKSETQEDLGINIKSEPEWDDILVKEEPISQIPSTIQQNIPIKVNNSTLKVAHVTHIKQLPATPNQMKGIRIRTPASINEKIKINEPIVRTIKFINKLHSPDNVPVTVNESSTSPNKNIQELSKRLSKAILIRRVKKSDGSIVSERSPIKIIQGVRGPGSLPMIATQSMHRQQKSSSPVFKCSHCNKAFTVNKRRNAHEKFCFKNPSRPASQCPFCPMVLCNPMYISTHIRKVHGIDENGKSIKT</sequence>
<protein>
    <submittedName>
        <fullName evidence="7">Uncharacterized protein</fullName>
    </submittedName>
</protein>
<dbReference type="PROSITE" id="PS50157">
    <property type="entry name" value="ZINC_FINGER_C2H2_2"/>
    <property type="match status" value="1"/>
</dbReference>
<evidence type="ECO:0000313" key="8">
    <source>
        <dbReference type="Proteomes" id="UP001153620"/>
    </source>
</evidence>
<dbReference type="GO" id="GO:0008270">
    <property type="term" value="F:zinc ion binding"/>
    <property type="evidence" value="ECO:0007669"/>
    <property type="project" value="UniProtKB-KW"/>
</dbReference>
<feature type="compositionally biased region" description="Basic and acidic residues" evidence="4">
    <location>
        <begin position="160"/>
        <end position="181"/>
    </location>
</feature>
<reference evidence="7" key="2">
    <citation type="submission" date="2022-10" db="EMBL/GenBank/DDBJ databases">
        <authorList>
            <consortium name="ENA_rothamsted_submissions"/>
            <consortium name="culmorum"/>
            <person name="King R."/>
        </authorList>
    </citation>
    <scope>NUCLEOTIDE SEQUENCE</scope>
</reference>
<keyword evidence="2" id="KW-0539">Nucleus</keyword>